<gene>
    <name evidence="4" type="ORF">IMG5_083580</name>
</gene>
<dbReference type="GeneID" id="14908584"/>
<dbReference type="PROSITE" id="PS50012">
    <property type="entry name" value="RCC1_3"/>
    <property type="match status" value="2"/>
</dbReference>
<dbReference type="PANTHER" id="PTHR22870:SF408">
    <property type="entry name" value="OS09G0560450 PROTEIN"/>
    <property type="match status" value="1"/>
</dbReference>
<keyword evidence="1" id="KW-0677">Repeat</keyword>
<evidence type="ECO:0000313" key="4">
    <source>
        <dbReference type="EMBL" id="EGR32423.1"/>
    </source>
</evidence>
<dbReference type="EMBL" id="GL983675">
    <property type="protein sequence ID" value="EGR32423.1"/>
    <property type="molecule type" value="Genomic_DNA"/>
</dbReference>
<dbReference type="InterPro" id="IPR058923">
    <property type="entry name" value="RCC1-like_dom"/>
</dbReference>
<dbReference type="InParanoid" id="G0QQT1"/>
<dbReference type="STRING" id="857967.G0QQT1"/>
<feature type="repeat" description="RCC1" evidence="2">
    <location>
        <begin position="69"/>
        <end position="122"/>
    </location>
</feature>
<feature type="domain" description="RCC1-like" evidence="3">
    <location>
        <begin position="43"/>
        <end position="311"/>
    </location>
</feature>
<name>G0QQT1_ICHMU</name>
<dbReference type="OMA" id="EMHETSP"/>
<dbReference type="Pfam" id="PF25390">
    <property type="entry name" value="WD40_RLD"/>
    <property type="match status" value="1"/>
</dbReference>
<dbReference type="OrthoDB" id="10256179at2759"/>
<dbReference type="eggNOG" id="KOG1426">
    <property type="taxonomic scope" value="Eukaryota"/>
</dbReference>
<reference evidence="4 5" key="1">
    <citation type="submission" date="2011-07" db="EMBL/GenBank/DDBJ databases">
        <authorList>
            <person name="Coyne R."/>
            <person name="Brami D."/>
            <person name="Johnson J."/>
            <person name="Hostetler J."/>
            <person name="Hannick L."/>
            <person name="Clark T."/>
            <person name="Cassidy-Hanley D."/>
            <person name="Inman J."/>
        </authorList>
    </citation>
    <scope>NUCLEOTIDE SEQUENCE [LARGE SCALE GENOMIC DNA]</scope>
    <source>
        <strain evidence="4 5">G5</strain>
    </source>
</reference>
<organism evidence="4 5">
    <name type="scientific">Ichthyophthirius multifiliis</name>
    <name type="common">White spot disease agent</name>
    <name type="synonym">Ich</name>
    <dbReference type="NCBI Taxonomy" id="5932"/>
    <lineage>
        <taxon>Eukaryota</taxon>
        <taxon>Sar</taxon>
        <taxon>Alveolata</taxon>
        <taxon>Ciliophora</taxon>
        <taxon>Intramacronucleata</taxon>
        <taxon>Oligohymenophorea</taxon>
        <taxon>Hymenostomatida</taxon>
        <taxon>Ophryoglenina</taxon>
        <taxon>Ichthyophthirius</taxon>
    </lineage>
</organism>
<feature type="repeat" description="RCC1" evidence="2">
    <location>
        <begin position="123"/>
        <end position="188"/>
    </location>
</feature>
<dbReference type="InterPro" id="IPR000408">
    <property type="entry name" value="Reg_chr_condens"/>
</dbReference>
<accession>G0QQT1</accession>
<proteinExistence type="predicted"/>
<evidence type="ECO:0000259" key="3">
    <source>
        <dbReference type="Pfam" id="PF25390"/>
    </source>
</evidence>
<dbReference type="InterPro" id="IPR051210">
    <property type="entry name" value="Ub_ligase/GEF_domain"/>
</dbReference>
<dbReference type="PANTHER" id="PTHR22870">
    <property type="entry name" value="REGULATOR OF CHROMOSOME CONDENSATION"/>
    <property type="match status" value="1"/>
</dbReference>
<dbReference type="RefSeq" id="XP_004036409.1">
    <property type="nucleotide sequence ID" value="XM_004036361.1"/>
</dbReference>
<dbReference type="SUPFAM" id="SSF50985">
    <property type="entry name" value="RCC1/BLIP-II"/>
    <property type="match status" value="1"/>
</dbReference>
<protein>
    <submittedName>
        <fullName evidence="4">Regulator of chromosome condensation protein, putative</fullName>
    </submittedName>
</protein>
<evidence type="ECO:0000313" key="5">
    <source>
        <dbReference type="Proteomes" id="UP000008983"/>
    </source>
</evidence>
<keyword evidence="5" id="KW-1185">Reference proteome</keyword>
<dbReference type="Proteomes" id="UP000008983">
    <property type="component" value="Unassembled WGS sequence"/>
</dbReference>
<dbReference type="InterPro" id="IPR009091">
    <property type="entry name" value="RCC1/BLIP-II"/>
</dbReference>
<sequence length="397" mass="44881">MLLKLSKILYNFSSTSPKGYNLYTWSGALGSDLIPRKLTLTDPSGKELNNKITKVRLGQGHNSLITTEGHLYTWGTNNYGCLGHNDNKQYEKPKLLEFFVKKNLRVIDVGCGDNFTIALTHDGDVWTWGFGGKQRNFLLKYLFQDGGPLGHGDQKHHFTPQPVLSLRKLPPTIQISCGVAFCNALTKEKDLFQWGRGQHGIFGDGIFTEQLKPRLNQYFTREKQNGTTIEKIKSCNYYSIAKLSNGKIVGWGSNDFGQMGIQNEIGVELHETAPFPANLHMQNFKAEIEDFKIGEDVLVVKLLNNQIYYSGMKIAYLPKLFDLPKDVGKIKCFGASYRSFAVVDENNQIYMFNKFMKHNKEDVHSGIYFADNKLFNGGNIGKIGGVYRNNYALVEEN</sequence>
<dbReference type="Gene3D" id="2.130.10.30">
    <property type="entry name" value="Regulator of chromosome condensation 1/beta-lactamase-inhibitor protein II"/>
    <property type="match status" value="1"/>
</dbReference>
<evidence type="ECO:0000256" key="1">
    <source>
        <dbReference type="ARBA" id="ARBA00022737"/>
    </source>
</evidence>
<dbReference type="AlphaFoldDB" id="G0QQT1"/>
<evidence type="ECO:0000256" key="2">
    <source>
        <dbReference type="PROSITE-ProRule" id="PRU00235"/>
    </source>
</evidence>